<comment type="caution">
    <text evidence="3">The sequence shown here is derived from an EMBL/GenBank/DDBJ whole genome shotgun (WGS) entry which is preliminary data.</text>
</comment>
<sequence>TVEMHKEKVSRREIGVFTAVRRVPRSQKILPPAQPPAGTQPRPPYSRRPINYQQLDGLGHGMKVSGKQSDRTGTIRKHGASV</sequence>
<reference evidence="3" key="1">
    <citation type="submission" date="2022-08" db="EMBL/GenBank/DDBJ databases">
        <title>Genome sequencing of akame (Lates japonicus).</title>
        <authorList>
            <person name="Hashiguchi Y."/>
            <person name="Takahashi H."/>
        </authorList>
    </citation>
    <scope>NUCLEOTIDE SEQUENCE</scope>
    <source>
        <strain evidence="3">Kochi</strain>
    </source>
</reference>
<name>A0AAD3NH93_LATJO</name>
<feature type="domain" description="Abl-interactor homeo-domain homologous" evidence="2">
    <location>
        <begin position="1"/>
        <end position="73"/>
    </location>
</feature>
<dbReference type="Proteomes" id="UP001279410">
    <property type="component" value="Unassembled WGS sequence"/>
</dbReference>
<evidence type="ECO:0000313" key="4">
    <source>
        <dbReference type="Proteomes" id="UP001279410"/>
    </source>
</evidence>
<dbReference type="Pfam" id="PF07815">
    <property type="entry name" value="Abi_HHR"/>
    <property type="match status" value="1"/>
</dbReference>
<feature type="non-terminal residue" evidence="3">
    <location>
        <position position="82"/>
    </location>
</feature>
<evidence type="ECO:0000313" key="3">
    <source>
        <dbReference type="EMBL" id="GLD71119.1"/>
    </source>
</evidence>
<evidence type="ECO:0000259" key="2">
    <source>
        <dbReference type="Pfam" id="PF07815"/>
    </source>
</evidence>
<dbReference type="EMBL" id="BRZM01000518">
    <property type="protein sequence ID" value="GLD71119.1"/>
    <property type="molecule type" value="Genomic_DNA"/>
</dbReference>
<feature type="region of interest" description="Disordered" evidence="1">
    <location>
        <begin position="26"/>
        <end position="82"/>
    </location>
</feature>
<feature type="non-terminal residue" evidence="3">
    <location>
        <position position="1"/>
    </location>
</feature>
<protein>
    <submittedName>
        <fullName evidence="3">ABI family, member 3a isoform X1</fullName>
    </submittedName>
</protein>
<dbReference type="InterPro" id="IPR012849">
    <property type="entry name" value="Abl-interactor_HHR_dom"/>
</dbReference>
<proteinExistence type="predicted"/>
<organism evidence="3 4">
    <name type="scientific">Lates japonicus</name>
    <name type="common">Japanese lates</name>
    <dbReference type="NCBI Taxonomy" id="270547"/>
    <lineage>
        <taxon>Eukaryota</taxon>
        <taxon>Metazoa</taxon>
        <taxon>Chordata</taxon>
        <taxon>Craniata</taxon>
        <taxon>Vertebrata</taxon>
        <taxon>Euteleostomi</taxon>
        <taxon>Actinopterygii</taxon>
        <taxon>Neopterygii</taxon>
        <taxon>Teleostei</taxon>
        <taxon>Neoteleostei</taxon>
        <taxon>Acanthomorphata</taxon>
        <taxon>Carangaria</taxon>
        <taxon>Carangaria incertae sedis</taxon>
        <taxon>Centropomidae</taxon>
        <taxon>Lates</taxon>
    </lineage>
</organism>
<accession>A0AAD3NH93</accession>
<evidence type="ECO:0000256" key="1">
    <source>
        <dbReference type="SAM" id="MobiDB-lite"/>
    </source>
</evidence>
<keyword evidence="4" id="KW-1185">Reference proteome</keyword>
<gene>
    <name evidence="3" type="ORF">AKAME5_002244000</name>
</gene>
<dbReference type="AlphaFoldDB" id="A0AAD3NH93"/>